<dbReference type="InterPro" id="IPR045943">
    <property type="entry name" value="DUF6363"/>
</dbReference>
<dbReference type="PANTHER" id="PTHR14226:SF25">
    <property type="entry name" value="PHOSPHOESTERASE"/>
    <property type="match status" value="1"/>
</dbReference>
<comment type="caution">
    <text evidence="4">Lacks conserved residue(s) required for the propagation of feature annotation.</text>
</comment>
<feature type="active site" description="Proton acceptor" evidence="4">
    <location>
        <position position="158"/>
    </location>
</feature>
<feature type="domain" description="PNPLA" evidence="5">
    <location>
        <begin position="5"/>
        <end position="171"/>
    </location>
</feature>
<dbReference type="SUPFAM" id="SSF52151">
    <property type="entry name" value="FabD/lysophospholipase-like"/>
    <property type="match status" value="1"/>
</dbReference>
<evidence type="ECO:0000256" key="1">
    <source>
        <dbReference type="ARBA" id="ARBA00022801"/>
    </source>
</evidence>
<dbReference type="Gene3D" id="3.40.1090.10">
    <property type="entry name" value="Cytosolic phospholipase A2 catalytic domain"/>
    <property type="match status" value="2"/>
</dbReference>
<proteinExistence type="predicted"/>
<keyword evidence="3 4" id="KW-0443">Lipid metabolism</keyword>
<dbReference type="InterPro" id="IPR050301">
    <property type="entry name" value="NTE"/>
</dbReference>
<dbReference type="InterPro" id="IPR002641">
    <property type="entry name" value="PNPLA_dom"/>
</dbReference>
<keyword evidence="7" id="KW-1185">Reference proteome</keyword>
<dbReference type="PROSITE" id="PS51635">
    <property type="entry name" value="PNPLA"/>
    <property type="match status" value="1"/>
</dbReference>
<sequence length="287" mass="32931">MKTGLVLEGGALRGVYTSGVLDVLMEHHLYLDDVVGISAGSLNGLYYISRQKETSIQLNLNYVNDKRYMGVGNLARDRSFFNFDFVFDEIFSHLLPFDFETFYASKQRFYVGISNCESGKLEFVEKGEYEDFLKVCQASSSMPLLSAPVVIRDQKYLDGGVTCAVPLFDELPFACDQLVLILTRNKGYRKSSVPPILQSIYRNHFKSSPALVDRLITAPLRYNERMDEIDRLEDEGKLFVIRPKEPVSVSRIEKNREKLEQLYEQGRNDAQNAYVRLLQFLGRQEIE</sequence>
<feature type="short sequence motif" description="DGA/G" evidence="4">
    <location>
        <begin position="158"/>
        <end position="160"/>
    </location>
</feature>
<accession>A0ABT1SNC5</accession>
<dbReference type="InterPro" id="IPR016035">
    <property type="entry name" value="Acyl_Trfase/lysoPLipase"/>
</dbReference>
<evidence type="ECO:0000256" key="2">
    <source>
        <dbReference type="ARBA" id="ARBA00022963"/>
    </source>
</evidence>
<keyword evidence="2 4" id="KW-0442">Lipid degradation</keyword>
<evidence type="ECO:0000313" key="7">
    <source>
        <dbReference type="Proteomes" id="UP001524435"/>
    </source>
</evidence>
<dbReference type="Proteomes" id="UP001524435">
    <property type="component" value="Unassembled WGS sequence"/>
</dbReference>
<dbReference type="InterPro" id="IPR037483">
    <property type="entry name" value="YjjU-like"/>
</dbReference>
<dbReference type="CDD" id="cd07208">
    <property type="entry name" value="Pat_hypo_Ecoli_yjju_like"/>
    <property type="match status" value="1"/>
</dbReference>
<gene>
    <name evidence="6" type="ORF">NE663_10755</name>
</gene>
<dbReference type="RefSeq" id="WP_178200726.1">
    <property type="nucleotide sequence ID" value="NZ_CANTYB010000040.1"/>
</dbReference>
<keyword evidence="1 4" id="KW-0378">Hydrolase</keyword>
<evidence type="ECO:0000259" key="5">
    <source>
        <dbReference type="PROSITE" id="PS51635"/>
    </source>
</evidence>
<comment type="caution">
    <text evidence="6">The sequence shown here is derived from an EMBL/GenBank/DDBJ whole genome shotgun (WGS) entry which is preliminary data.</text>
</comment>
<feature type="active site" description="Nucleophile" evidence="4">
    <location>
        <position position="38"/>
    </location>
</feature>
<name>A0ABT1SNC5_9FIRM</name>
<dbReference type="PANTHER" id="PTHR14226">
    <property type="entry name" value="NEUROPATHY TARGET ESTERASE/SWISS CHEESE D.MELANOGASTER"/>
    <property type="match status" value="1"/>
</dbReference>
<organism evidence="6 7">
    <name type="scientific">Massilicoli timonensis</name>
    <dbReference type="NCBI Taxonomy" id="2015901"/>
    <lineage>
        <taxon>Bacteria</taxon>
        <taxon>Bacillati</taxon>
        <taxon>Bacillota</taxon>
        <taxon>Erysipelotrichia</taxon>
        <taxon>Erysipelotrichales</taxon>
        <taxon>Erysipelotrichaceae</taxon>
        <taxon>Massilicoli</taxon>
    </lineage>
</organism>
<dbReference type="Pfam" id="PF19890">
    <property type="entry name" value="DUF6363"/>
    <property type="match status" value="1"/>
</dbReference>
<feature type="short sequence motif" description="GXSXG" evidence="4">
    <location>
        <begin position="36"/>
        <end position="40"/>
    </location>
</feature>
<protein>
    <submittedName>
        <fullName evidence="6">Patatin family protein</fullName>
    </submittedName>
</protein>
<evidence type="ECO:0000313" key="6">
    <source>
        <dbReference type="EMBL" id="MCQ5122726.1"/>
    </source>
</evidence>
<reference evidence="6 7" key="1">
    <citation type="submission" date="2022-06" db="EMBL/GenBank/DDBJ databases">
        <title>Isolation of gut microbiota from human fecal samples.</title>
        <authorList>
            <person name="Pamer E.G."/>
            <person name="Barat B."/>
            <person name="Waligurski E."/>
            <person name="Medina S."/>
            <person name="Paddock L."/>
            <person name="Mostad J."/>
        </authorList>
    </citation>
    <scope>NUCLEOTIDE SEQUENCE [LARGE SCALE GENOMIC DNA]</scope>
    <source>
        <strain evidence="6 7">DFI.6.1</strain>
    </source>
</reference>
<evidence type="ECO:0000256" key="4">
    <source>
        <dbReference type="PROSITE-ProRule" id="PRU01161"/>
    </source>
</evidence>
<evidence type="ECO:0000256" key="3">
    <source>
        <dbReference type="ARBA" id="ARBA00023098"/>
    </source>
</evidence>
<dbReference type="EMBL" id="JANGCH010000029">
    <property type="protein sequence ID" value="MCQ5122726.1"/>
    <property type="molecule type" value="Genomic_DNA"/>
</dbReference>
<dbReference type="Pfam" id="PF01734">
    <property type="entry name" value="Patatin"/>
    <property type="match status" value="1"/>
</dbReference>